<feature type="compositionally biased region" description="Low complexity" evidence="6">
    <location>
        <begin position="426"/>
        <end position="443"/>
    </location>
</feature>
<feature type="compositionally biased region" description="Low complexity" evidence="6">
    <location>
        <begin position="395"/>
        <end position="405"/>
    </location>
</feature>
<evidence type="ECO:0000256" key="6">
    <source>
        <dbReference type="SAM" id="MobiDB-lite"/>
    </source>
</evidence>
<reference evidence="7 8" key="1">
    <citation type="journal article" date="2020" name="bioRxiv">
        <title>Sequence and annotation of 42 cannabis genomes reveals extensive copy number variation in cannabinoid synthesis and pathogen resistance genes.</title>
        <authorList>
            <person name="Mckernan K.J."/>
            <person name="Helbert Y."/>
            <person name="Kane L.T."/>
            <person name="Ebling H."/>
            <person name="Zhang L."/>
            <person name="Liu B."/>
            <person name="Eaton Z."/>
            <person name="Mclaughlin S."/>
            <person name="Kingan S."/>
            <person name="Baybayan P."/>
            <person name="Concepcion G."/>
            <person name="Jordan M."/>
            <person name="Riva A."/>
            <person name="Barbazuk W."/>
            <person name="Harkins T."/>
        </authorList>
    </citation>
    <scope>NUCLEOTIDE SEQUENCE [LARGE SCALE GENOMIC DNA]</scope>
    <source>
        <strain evidence="8">cv. Jamaican Lion 4</strain>
        <tissue evidence="7">Leaf</tissue>
    </source>
</reference>
<keyword evidence="2 5" id="KW-0217">Developmental protein</keyword>
<feature type="region of interest" description="Disordered" evidence="6">
    <location>
        <begin position="505"/>
        <end position="527"/>
    </location>
</feature>
<dbReference type="Proteomes" id="UP000583929">
    <property type="component" value="Unassembled WGS sequence"/>
</dbReference>
<keyword evidence="4 5" id="KW-0287">Flowering</keyword>
<feature type="region of interest" description="Disordered" evidence="6">
    <location>
        <begin position="67"/>
        <end position="112"/>
    </location>
</feature>
<comment type="similarity">
    <text evidence="1 5">Belongs to the Frigida family.</text>
</comment>
<sequence length="527" mass="58111">MATTLETISEALHQIDTKKENLKKAFDELQPHSSLIPSFSLTWSDLDSHFTSIQNSLNEKFQTLKTLDFSPNQPSSSPHSTTHPQPGPSSSSPSSLNEKHVDTVSNGDSDLVPPRPELIAYCEKMDGLGLRKYVSDATKERNEIRVELPGAIRLAPDPAAMILDAMEGFFRPNEKNKGDKDLELSSVRRSCVLLLEKLSAVCPNVGVETKEKANTLALEWRGKMNTGDDENPLESLGFLHFVSVYGLVSEFNMDELVDNFVIIARYRQAVDLCRKIGLTDKVLDLIHKLIKKGKQLLAIKFIFEYELTDKFPPVPLLKDYVKDSKKIAKKVCKEGKNSLKSLNEAAAKEISALKSAIKVIEERKLESEYPQESLQKRIEQLEKQKASRKRPPAAPAAKPTQPQHQLGKEKQKQQSGNKRPRPDGRLSQQSHLQSTHLSSDGSASYVSSSAALYGMPALVPSPAAYAGSLAGTHGFAGAPLGLTGSPTGTSSHLYAAEPYVPSGYYDRTTSHGGYDLPPQYHPSYYPQ</sequence>
<evidence type="ECO:0000256" key="4">
    <source>
        <dbReference type="ARBA" id="ARBA00023089"/>
    </source>
</evidence>
<dbReference type="GO" id="GO:0009908">
    <property type="term" value="P:flower development"/>
    <property type="evidence" value="ECO:0007669"/>
    <property type="project" value="UniProtKB-KW"/>
</dbReference>
<dbReference type="PANTHER" id="PTHR31791:SF47">
    <property type="entry name" value="INACTIVE FRIGIDA-LIKE PROTEIN 2"/>
    <property type="match status" value="1"/>
</dbReference>
<name>A0A7J6ETF5_CANSA</name>
<evidence type="ECO:0000256" key="5">
    <source>
        <dbReference type="RuleBase" id="RU364012"/>
    </source>
</evidence>
<evidence type="ECO:0000313" key="8">
    <source>
        <dbReference type="Proteomes" id="UP000583929"/>
    </source>
</evidence>
<accession>A0A7J6ETF5</accession>
<evidence type="ECO:0000256" key="1">
    <source>
        <dbReference type="ARBA" id="ARBA00008956"/>
    </source>
</evidence>
<dbReference type="PANTHER" id="PTHR31791">
    <property type="entry name" value="FRIGIDA-LIKE PROTEIN 3-RELATED"/>
    <property type="match status" value="1"/>
</dbReference>
<dbReference type="Pfam" id="PF07899">
    <property type="entry name" value="Frigida"/>
    <property type="match status" value="1"/>
</dbReference>
<dbReference type="InterPro" id="IPR012474">
    <property type="entry name" value="Frigida"/>
</dbReference>
<dbReference type="EMBL" id="JAATIQ010000336">
    <property type="protein sequence ID" value="KAF4360940.1"/>
    <property type="molecule type" value="Genomic_DNA"/>
</dbReference>
<dbReference type="GO" id="GO:0030154">
    <property type="term" value="P:cell differentiation"/>
    <property type="evidence" value="ECO:0007669"/>
    <property type="project" value="UniProtKB-KW"/>
</dbReference>
<evidence type="ECO:0000313" key="7">
    <source>
        <dbReference type="EMBL" id="KAF4360940.1"/>
    </source>
</evidence>
<keyword evidence="8" id="KW-1185">Reference proteome</keyword>
<feature type="compositionally biased region" description="Low complexity" evidence="6">
    <location>
        <begin position="70"/>
        <end position="95"/>
    </location>
</feature>
<evidence type="ECO:0000256" key="2">
    <source>
        <dbReference type="ARBA" id="ARBA00022473"/>
    </source>
</evidence>
<gene>
    <name evidence="7" type="ORF">G4B88_015415</name>
</gene>
<organism evidence="7 8">
    <name type="scientific">Cannabis sativa</name>
    <name type="common">Hemp</name>
    <name type="synonym">Marijuana</name>
    <dbReference type="NCBI Taxonomy" id="3483"/>
    <lineage>
        <taxon>Eukaryota</taxon>
        <taxon>Viridiplantae</taxon>
        <taxon>Streptophyta</taxon>
        <taxon>Embryophyta</taxon>
        <taxon>Tracheophyta</taxon>
        <taxon>Spermatophyta</taxon>
        <taxon>Magnoliopsida</taxon>
        <taxon>eudicotyledons</taxon>
        <taxon>Gunneridae</taxon>
        <taxon>Pentapetalae</taxon>
        <taxon>rosids</taxon>
        <taxon>fabids</taxon>
        <taxon>Rosales</taxon>
        <taxon>Cannabaceae</taxon>
        <taxon>Cannabis</taxon>
    </lineage>
</organism>
<comment type="caution">
    <text evidence="7">The sequence shown here is derived from an EMBL/GenBank/DDBJ whole genome shotgun (WGS) entry which is preliminary data.</text>
</comment>
<protein>
    <recommendedName>
        <fullName evidence="5">FRIGIDA-like protein</fullName>
    </recommendedName>
</protein>
<proteinExistence type="inferred from homology"/>
<evidence type="ECO:0000256" key="3">
    <source>
        <dbReference type="ARBA" id="ARBA00022782"/>
    </source>
</evidence>
<dbReference type="AlphaFoldDB" id="A0A7J6ETF5"/>
<keyword evidence="3 5" id="KW-0221">Differentiation</keyword>
<feature type="region of interest" description="Disordered" evidence="6">
    <location>
        <begin position="381"/>
        <end position="443"/>
    </location>
</feature>